<name>A0A1E4SSM2_9ASCO</name>
<accession>A0A1E4SSM2</accession>
<gene>
    <name evidence="1" type="ORF">CANARDRAFT_178447</name>
</gene>
<reference evidence="2" key="1">
    <citation type="submission" date="2016-04" db="EMBL/GenBank/DDBJ databases">
        <title>Comparative genomics of biotechnologically important yeasts.</title>
        <authorList>
            <consortium name="DOE Joint Genome Institute"/>
            <person name="Riley R."/>
            <person name="Haridas S."/>
            <person name="Wolfe K.H."/>
            <person name="Lopes M.R."/>
            <person name="Hittinger C.T."/>
            <person name="Goker M."/>
            <person name="Salamov A."/>
            <person name="Wisecaver J."/>
            <person name="Long T.M."/>
            <person name="Aerts A.L."/>
            <person name="Barry K."/>
            <person name="Choi C."/>
            <person name="Clum A."/>
            <person name="Coughlan A.Y."/>
            <person name="Deshpande S."/>
            <person name="Douglass A.P."/>
            <person name="Hanson S.J."/>
            <person name="Klenk H.-P."/>
            <person name="Labutti K."/>
            <person name="Lapidus A."/>
            <person name="Lindquist E."/>
            <person name="Lipzen A."/>
            <person name="Meier-Kolthoff J.P."/>
            <person name="Ohm R.A."/>
            <person name="Otillar R.P."/>
            <person name="Pangilinan J."/>
            <person name="Peng Y."/>
            <person name="Rokas A."/>
            <person name="Rosa C.A."/>
            <person name="Scheuner C."/>
            <person name="Sibirny A.A."/>
            <person name="Slot J.C."/>
            <person name="Stielow J.B."/>
            <person name="Sun H."/>
            <person name="Kurtzman C.P."/>
            <person name="Blackwell M."/>
            <person name="Grigoriev I.V."/>
            <person name="Jeffries T.W."/>
        </authorList>
    </citation>
    <scope>NUCLEOTIDE SEQUENCE [LARGE SCALE GENOMIC DNA]</scope>
    <source>
        <strain evidence="2">NRRL YB-2248</strain>
    </source>
</reference>
<proteinExistence type="predicted"/>
<dbReference type="EMBL" id="KV453887">
    <property type="protein sequence ID" value="ODV82504.1"/>
    <property type="molecule type" value="Genomic_DNA"/>
</dbReference>
<sequence length="54" mass="6332">MEICYRQYESSALQFELLNAKSDTRNLIYSTVSSFVAISINDAEFDSTKNYYQY</sequence>
<protein>
    <submittedName>
        <fullName evidence="1">Uncharacterized protein</fullName>
    </submittedName>
</protein>
<keyword evidence="2" id="KW-1185">Reference proteome</keyword>
<dbReference type="Proteomes" id="UP000094801">
    <property type="component" value="Unassembled WGS sequence"/>
</dbReference>
<evidence type="ECO:0000313" key="1">
    <source>
        <dbReference type="EMBL" id="ODV82504.1"/>
    </source>
</evidence>
<evidence type="ECO:0000313" key="2">
    <source>
        <dbReference type="Proteomes" id="UP000094801"/>
    </source>
</evidence>
<organism evidence="1 2">
    <name type="scientific">[Candida] arabinofermentans NRRL YB-2248</name>
    <dbReference type="NCBI Taxonomy" id="983967"/>
    <lineage>
        <taxon>Eukaryota</taxon>
        <taxon>Fungi</taxon>
        <taxon>Dikarya</taxon>
        <taxon>Ascomycota</taxon>
        <taxon>Saccharomycotina</taxon>
        <taxon>Pichiomycetes</taxon>
        <taxon>Pichiales</taxon>
        <taxon>Pichiaceae</taxon>
        <taxon>Ogataea</taxon>
        <taxon>Ogataea/Candida clade</taxon>
    </lineage>
</organism>
<dbReference type="AlphaFoldDB" id="A0A1E4SSM2"/>